<accession>H2J2M0</accession>
<geneLocation type="plasmid" evidence="1 2">
    <name>pRahaq203</name>
</geneLocation>
<dbReference type="KEGG" id="raq:Rahaq2_5118"/>
<dbReference type="Proteomes" id="UP000009010">
    <property type="component" value="Plasmid pRahaq203"/>
</dbReference>
<reference evidence="1 2" key="1">
    <citation type="journal article" date="2012" name="J. Bacteriol.">
        <title>Complete Genome Sequence of Rahnella aquatilis CIP 78.65.</title>
        <authorList>
            <person name="Martinez R.J."/>
            <person name="Bruce D."/>
            <person name="Detter C."/>
            <person name="Goodwin L.A."/>
            <person name="Han J."/>
            <person name="Han C.S."/>
            <person name="Held B."/>
            <person name="Land M.L."/>
            <person name="Mikhailova N."/>
            <person name="Nolan M."/>
            <person name="Pennacchio L."/>
            <person name="Pitluck S."/>
            <person name="Tapia R."/>
            <person name="Woyke T."/>
            <person name="Sobecky P.A."/>
        </authorList>
    </citation>
    <scope>NUCLEOTIDE SEQUENCE [LARGE SCALE GENOMIC DNA]</scope>
    <source>
        <strain evidence="2">ATCC 33071 / DSM 4594 / JCM 1683 / NBRC 105701 / NCIMB 13365 / CIP 78.65</strain>
        <plasmid evidence="1">pRahaq203</plasmid>
    </source>
</reference>
<dbReference type="EMBL" id="CP003247">
    <property type="protein sequence ID" value="AEX54817.1"/>
    <property type="molecule type" value="Genomic_DNA"/>
</dbReference>
<sequence>MIKETISLREALKTIILERHAKPVINAYEIAWYLYELYRDKNFEGVRLGKISAKEPDFRVIADVQHFLLSRGLISKCIDNTIYSINNRNPPTAQQVVCCMSPCSYISHISAMEWHGITDRIPKILHITQSSSRFLRIFFSEKIKNTFSLVNDSHFLYPQNITGIDFFDGKEIIFHKKNNFKMKKEQYGSGGVRVTNIGETFLDMLKEPDLCGGFEHVFSVFENYHEKFLPVILKEISKNGNSMDKARAGYILEEVIGIKNKVIESWKDDVKRGGSRKLIPSNPYKNVFSETWCISINN</sequence>
<evidence type="ECO:0000313" key="1">
    <source>
        <dbReference type="EMBL" id="AEX54817.1"/>
    </source>
</evidence>
<keyword evidence="1" id="KW-0614">Plasmid</keyword>
<protein>
    <submittedName>
        <fullName evidence="1">Uncharacterized protein</fullName>
    </submittedName>
</protein>
<name>H2J2M0_RAHAC</name>
<gene>
    <name evidence="1" type="ordered locus">Rahaq2_5118</name>
</gene>
<organism evidence="1 2">
    <name type="scientific">Rahnella aquatilis (strain ATCC 33071 / DSM 4594 / JCM 1683 / NBRC 105701 / NCIMB 13365 / CIP 78.65)</name>
    <dbReference type="NCBI Taxonomy" id="745277"/>
    <lineage>
        <taxon>Bacteria</taxon>
        <taxon>Pseudomonadati</taxon>
        <taxon>Pseudomonadota</taxon>
        <taxon>Gammaproteobacteria</taxon>
        <taxon>Enterobacterales</taxon>
        <taxon>Yersiniaceae</taxon>
        <taxon>Rahnella</taxon>
    </lineage>
</organism>
<evidence type="ECO:0000313" key="2">
    <source>
        <dbReference type="Proteomes" id="UP000009010"/>
    </source>
</evidence>
<dbReference type="HOGENOM" id="CLU_1884060_0_0_6"/>
<dbReference type="AlphaFoldDB" id="H2J2M0"/>
<dbReference type="eggNOG" id="COG5340">
    <property type="taxonomic scope" value="Bacteria"/>
</dbReference>
<proteinExistence type="predicted"/>
<reference evidence="2" key="2">
    <citation type="submission" date="2012-01" db="EMBL/GenBank/DDBJ databases">
        <title>Complete sequence of plasmid 3 of Rahnella aquatilis CIP 78.65.</title>
        <authorList>
            <person name="Lucas S."/>
            <person name="Han J."/>
            <person name="Lapidus A."/>
            <person name="Cheng J.-F."/>
            <person name="Goodwin L."/>
            <person name="Pitluck S."/>
            <person name="Peters L."/>
            <person name="Ovchinnikova G."/>
            <person name="Held B."/>
            <person name="Detter J.C."/>
            <person name="Han C."/>
            <person name="Tapia R."/>
            <person name="Land M."/>
            <person name="Hauser L."/>
            <person name="Kyrpides N."/>
            <person name="Ivanova N."/>
            <person name="Pagani I."/>
            <person name="Sobecky P."/>
            <person name="Martinez R."/>
            <person name="Woyke T."/>
        </authorList>
    </citation>
    <scope>NUCLEOTIDE SEQUENCE [LARGE SCALE GENOMIC DNA]</scope>
    <source>
        <strain evidence="2">ATCC 33071 / DSM 4594 / JCM 1683 / NBRC 105701 / NCIMB 13365 / CIP 78.65</strain>
        <plasmid evidence="2">pRahaq203</plasmid>
    </source>
</reference>
<keyword evidence="2" id="KW-1185">Reference proteome</keyword>